<dbReference type="AlphaFoldDB" id="A0A9X4M685"/>
<comment type="caution">
    <text evidence="3">The sequence shown here is derived from an EMBL/GenBank/DDBJ whole genome shotgun (WGS) entry which is preliminary data.</text>
</comment>
<name>A0A9X4M685_9ACTN</name>
<keyword evidence="1" id="KW-1133">Transmembrane helix</keyword>
<reference evidence="3" key="1">
    <citation type="submission" date="2022-08" db="EMBL/GenBank/DDBJ databases">
        <title>Genome analysis of Corynebacteriales strain.</title>
        <authorList>
            <person name="Lee S.D."/>
        </authorList>
    </citation>
    <scope>NUCLEOTIDE SEQUENCE</scope>
    <source>
        <strain evidence="3">D3-21</strain>
    </source>
</reference>
<evidence type="ECO:0000259" key="2">
    <source>
        <dbReference type="Pfam" id="PF01476"/>
    </source>
</evidence>
<dbReference type="EMBL" id="JANRHA010000016">
    <property type="protein sequence ID" value="MDG3016722.1"/>
    <property type="molecule type" value="Genomic_DNA"/>
</dbReference>
<gene>
    <name evidence="3" type="ORF">NVS88_19405</name>
</gene>
<dbReference type="RefSeq" id="WP_277833582.1">
    <property type="nucleotide sequence ID" value="NZ_JAAIVF010000004.1"/>
</dbReference>
<organism evidence="3 4">
    <name type="scientific">Speluncibacter jeojiensis</name>
    <dbReference type="NCBI Taxonomy" id="2710754"/>
    <lineage>
        <taxon>Bacteria</taxon>
        <taxon>Bacillati</taxon>
        <taxon>Actinomycetota</taxon>
        <taxon>Actinomycetes</taxon>
        <taxon>Mycobacteriales</taxon>
        <taxon>Speluncibacteraceae</taxon>
        <taxon>Speluncibacter</taxon>
    </lineage>
</organism>
<protein>
    <submittedName>
        <fullName evidence="3">LysM peptidoglycan-binding domain-containing protein</fullName>
    </submittedName>
</protein>
<feature type="domain" description="LysM" evidence="2">
    <location>
        <begin position="117"/>
        <end position="164"/>
    </location>
</feature>
<dbReference type="InterPro" id="IPR036779">
    <property type="entry name" value="LysM_dom_sf"/>
</dbReference>
<proteinExistence type="predicted"/>
<dbReference type="Proteomes" id="UP001152755">
    <property type="component" value="Unassembled WGS sequence"/>
</dbReference>
<accession>A0A9X4M685</accession>
<keyword evidence="4" id="KW-1185">Reference proteome</keyword>
<dbReference type="Pfam" id="PF01476">
    <property type="entry name" value="LysM"/>
    <property type="match status" value="1"/>
</dbReference>
<evidence type="ECO:0000313" key="3">
    <source>
        <dbReference type="EMBL" id="MDG3016722.1"/>
    </source>
</evidence>
<dbReference type="InterPro" id="IPR018392">
    <property type="entry name" value="LysM"/>
</dbReference>
<evidence type="ECO:0000256" key="1">
    <source>
        <dbReference type="SAM" id="Phobius"/>
    </source>
</evidence>
<dbReference type="Gene3D" id="3.10.350.10">
    <property type="entry name" value="LysM domain"/>
    <property type="match status" value="1"/>
</dbReference>
<keyword evidence="1" id="KW-0812">Transmembrane</keyword>
<keyword evidence="1" id="KW-0472">Membrane</keyword>
<feature type="transmembrane region" description="Helical" evidence="1">
    <location>
        <begin position="77"/>
        <end position="100"/>
    </location>
</feature>
<evidence type="ECO:0000313" key="4">
    <source>
        <dbReference type="Proteomes" id="UP001152755"/>
    </source>
</evidence>
<sequence>MDAYTVFPNRMGEPVFRAGNGVDGHGGSVGGGCRPAADRRRVASDGCRPGGMPMCYPSAGVRFSRERHRPVADSGGVGVVLLTALITVATVLALVGLAHVRAGDTGSNLPTSVGVVQVRSGEGLGELAHRVAPGAGTGVMVERIKELNGLADSTVRQGQQLLVPMAQVR</sequence>